<keyword evidence="1" id="KW-0732">Signal</keyword>
<gene>
    <name evidence="2" type="ORF">CHIRRI_LOCUS14428</name>
</gene>
<feature type="signal peptide" evidence="1">
    <location>
        <begin position="1"/>
        <end position="19"/>
    </location>
</feature>
<accession>A0A9N9S8J3</accession>
<evidence type="ECO:0000313" key="2">
    <source>
        <dbReference type="EMBL" id="CAG9811621.1"/>
    </source>
</evidence>
<keyword evidence="3" id="KW-1185">Reference proteome</keyword>
<sequence>MKLFEAIFGVFVVVAFAMSSPVPEDDEPAHQFTLLICQNWMVIGNGIHGDLNTELTNALNHFIDFIYSYQDLYTSQPKAEFYAAVDSEYKQANATFHSAKNIAIIKIAKKFNINVDQAADLLAKPEDFQMPFSCIRHILTKMSCAFNDTLEQAKFALELLGETHS</sequence>
<feature type="chain" id="PRO_5040268537" description="Secreted protein" evidence="1">
    <location>
        <begin position="20"/>
        <end position="165"/>
    </location>
</feature>
<proteinExistence type="predicted"/>
<dbReference type="Proteomes" id="UP001153620">
    <property type="component" value="Chromosome 4"/>
</dbReference>
<dbReference type="EMBL" id="OU895880">
    <property type="protein sequence ID" value="CAG9811621.1"/>
    <property type="molecule type" value="Genomic_DNA"/>
</dbReference>
<reference evidence="2" key="1">
    <citation type="submission" date="2022-01" db="EMBL/GenBank/DDBJ databases">
        <authorList>
            <person name="King R."/>
        </authorList>
    </citation>
    <scope>NUCLEOTIDE SEQUENCE</scope>
</reference>
<evidence type="ECO:0000313" key="3">
    <source>
        <dbReference type="Proteomes" id="UP001153620"/>
    </source>
</evidence>
<name>A0A9N9S8J3_9DIPT</name>
<evidence type="ECO:0008006" key="4">
    <source>
        <dbReference type="Google" id="ProtNLM"/>
    </source>
</evidence>
<evidence type="ECO:0000256" key="1">
    <source>
        <dbReference type="SAM" id="SignalP"/>
    </source>
</evidence>
<reference evidence="2" key="2">
    <citation type="submission" date="2022-10" db="EMBL/GenBank/DDBJ databases">
        <authorList>
            <consortium name="ENA_rothamsted_submissions"/>
            <consortium name="culmorum"/>
            <person name="King R."/>
        </authorList>
    </citation>
    <scope>NUCLEOTIDE SEQUENCE</scope>
</reference>
<dbReference type="AlphaFoldDB" id="A0A9N9S8J3"/>
<organism evidence="2 3">
    <name type="scientific">Chironomus riparius</name>
    <dbReference type="NCBI Taxonomy" id="315576"/>
    <lineage>
        <taxon>Eukaryota</taxon>
        <taxon>Metazoa</taxon>
        <taxon>Ecdysozoa</taxon>
        <taxon>Arthropoda</taxon>
        <taxon>Hexapoda</taxon>
        <taxon>Insecta</taxon>
        <taxon>Pterygota</taxon>
        <taxon>Neoptera</taxon>
        <taxon>Endopterygota</taxon>
        <taxon>Diptera</taxon>
        <taxon>Nematocera</taxon>
        <taxon>Chironomoidea</taxon>
        <taxon>Chironomidae</taxon>
        <taxon>Chironominae</taxon>
        <taxon>Chironomus</taxon>
    </lineage>
</organism>
<protein>
    <recommendedName>
        <fullName evidence="4">Secreted protein</fullName>
    </recommendedName>
</protein>